<dbReference type="PANTHER" id="PTHR47987:SF3">
    <property type="entry name" value="OS08G0249100 PROTEIN"/>
    <property type="match status" value="1"/>
</dbReference>
<accession>A0A835MAA8</accession>
<dbReference type="Gene3D" id="1.10.510.10">
    <property type="entry name" value="Transferase(Phosphotransferase) domain 1"/>
    <property type="match status" value="1"/>
</dbReference>
<dbReference type="InterPro" id="IPR046958">
    <property type="entry name" value="RBK1/2/STUNTED"/>
</dbReference>
<gene>
    <name evidence="3" type="ORF">IFM89_020047</name>
</gene>
<dbReference type="PANTHER" id="PTHR47987">
    <property type="entry name" value="OS08G0249100 PROTEIN"/>
    <property type="match status" value="1"/>
</dbReference>
<sequence>MAAALIYSPPDYATEKDDTTTQKPTSDSKAKIAISLEWPVRYKIVIGIAGITDFGLAKWLPKQWTHHYVIPIEGTFGYLAPEYFMHGIVDEKTDVFAFGVLLLEIITGRRHIDMSKQSLMFWAKPLIESVNIEALADSKLESNYDVDEMRRLVLTASYCIRQSSLWRPSMNEVKDFFLYNDSLL</sequence>
<dbReference type="AlphaFoldDB" id="A0A835MAA8"/>
<evidence type="ECO:0000256" key="1">
    <source>
        <dbReference type="SAM" id="MobiDB-lite"/>
    </source>
</evidence>
<dbReference type="SUPFAM" id="SSF56112">
    <property type="entry name" value="Protein kinase-like (PK-like)"/>
    <property type="match status" value="1"/>
</dbReference>
<evidence type="ECO:0000313" key="3">
    <source>
        <dbReference type="EMBL" id="KAF9625180.1"/>
    </source>
</evidence>
<organism evidence="3 4">
    <name type="scientific">Coptis chinensis</name>
    <dbReference type="NCBI Taxonomy" id="261450"/>
    <lineage>
        <taxon>Eukaryota</taxon>
        <taxon>Viridiplantae</taxon>
        <taxon>Streptophyta</taxon>
        <taxon>Embryophyta</taxon>
        <taxon>Tracheophyta</taxon>
        <taxon>Spermatophyta</taxon>
        <taxon>Magnoliopsida</taxon>
        <taxon>Ranunculales</taxon>
        <taxon>Ranunculaceae</taxon>
        <taxon>Coptidoideae</taxon>
        <taxon>Coptis</taxon>
    </lineage>
</organism>
<feature type="region of interest" description="Disordered" evidence="1">
    <location>
        <begin position="1"/>
        <end position="25"/>
    </location>
</feature>
<evidence type="ECO:0000313" key="4">
    <source>
        <dbReference type="Proteomes" id="UP000631114"/>
    </source>
</evidence>
<dbReference type="Proteomes" id="UP000631114">
    <property type="component" value="Unassembled WGS sequence"/>
</dbReference>
<dbReference type="OrthoDB" id="1730470at2759"/>
<dbReference type="InterPro" id="IPR000719">
    <property type="entry name" value="Prot_kinase_dom"/>
</dbReference>
<proteinExistence type="predicted"/>
<keyword evidence="4" id="KW-1185">Reference proteome</keyword>
<dbReference type="InterPro" id="IPR011009">
    <property type="entry name" value="Kinase-like_dom_sf"/>
</dbReference>
<feature type="compositionally biased region" description="Basic and acidic residues" evidence="1">
    <location>
        <begin position="13"/>
        <end position="25"/>
    </location>
</feature>
<dbReference type="Pfam" id="PF00069">
    <property type="entry name" value="Pkinase"/>
    <property type="match status" value="1"/>
</dbReference>
<dbReference type="PROSITE" id="PS50011">
    <property type="entry name" value="PROTEIN_KINASE_DOM"/>
    <property type="match status" value="1"/>
</dbReference>
<feature type="domain" description="Protein kinase" evidence="2">
    <location>
        <begin position="1"/>
        <end position="178"/>
    </location>
</feature>
<reference evidence="3 4" key="1">
    <citation type="submission" date="2020-10" db="EMBL/GenBank/DDBJ databases">
        <title>The Coptis chinensis genome and diversification of protoberbering-type alkaloids.</title>
        <authorList>
            <person name="Wang B."/>
            <person name="Shu S."/>
            <person name="Song C."/>
            <person name="Liu Y."/>
        </authorList>
    </citation>
    <scope>NUCLEOTIDE SEQUENCE [LARGE SCALE GENOMIC DNA]</scope>
    <source>
        <strain evidence="3">HL-2020</strain>
        <tissue evidence="3">Leaf</tissue>
    </source>
</reference>
<name>A0A835MAA8_9MAGN</name>
<dbReference type="GO" id="GO:0004672">
    <property type="term" value="F:protein kinase activity"/>
    <property type="evidence" value="ECO:0007669"/>
    <property type="project" value="InterPro"/>
</dbReference>
<comment type="caution">
    <text evidence="3">The sequence shown here is derived from an EMBL/GenBank/DDBJ whole genome shotgun (WGS) entry which is preliminary data.</text>
</comment>
<protein>
    <recommendedName>
        <fullName evidence="2">Protein kinase domain-containing protein</fullName>
    </recommendedName>
</protein>
<dbReference type="GO" id="GO:0005524">
    <property type="term" value="F:ATP binding"/>
    <property type="evidence" value="ECO:0007669"/>
    <property type="project" value="InterPro"/>
</dbReference>
<dbReference type="EMBL" id="JADFTS010000001">
    <property type="protein sequence ID" value="KAF9625180.1"/>
    <property type="molecule type" value="Genomic_DNA"/>
</dbReference>
<evidence type="ECO:0000259" key="2">
    <source>
        <dbReference type="PROSITE" id="PS50011"/>
    </source>
</evidence>